<evidence type="ECO:0000313" key="7">
    <source>
        <dbReference type="EMBL" id="CAD2217961.1"/>
    </source>
</evidence>
<name>A0A7G2CG72_9TRYP</name>
<dbReference type="Proteomes" id="UP000515908">
    <property type="component" value="Chromosome 10"/>
</dbReference>
<keyword evidence="2 5" id="KW-0812">Transmembrane</keyword>
<feature type="domain" description="SLC26A/SulP transporter" evidence="6">
    <location>
        <begin position="68"/>
        <end position="121"/>
    </location>
</feature>
<dbReference type="AlphaFoldDB" id="A0A7G2CG72"/>
<organism evidence="7 8">
    <name type="scientific">Angomonas deanei</name>
    <dbReference type="NCBI Taxonomy" id="59799"/>
    <lineage>
        <taxon>Eukaryota</taxon>
        <taxon>Discoba</taxon>
        <taxon>Euglenozoa</taxon>
        <taxon>Kinetoplastea</taxon>
        <taxon>Metakinetoplastina</taxon>
        <taxon>Trypanosomatida</taxon>
        <taxon>Trypanosomatidae</taxon>
        <taxon>Strigomonadinae</taxon>
        <taxon>Angomonas</taxon>
    </lineage>
</organism>
<sequence>MLNKEASVKQASVANEEETLHVKRKKNLVWRYISGFGMEPELEENKGKNFLMRLLLREHWTDGTLIALKVDIFAGITLAVAQVAPCIAFALMGHGEPLVGLFSSFFLGIIPCVFGGRPGQITAIAGCRGRAVS</sequence>
<keyword evidence="4 5" id="KW-0472">Membrane</keyword>
<evidence type="ECO:0000313" key="8">
    <source>
        <dbReference type="Proteomes" id="UP000515908"/>
    </source>
</evidence>
<proteinExistence type="predicted"/>
<evidence type="ECO:0000256" key="2">
    <source>
        <dbReference type="ARBA" id="ARBA00022692"/>
    </source>
</evidence>
<comment type="subcellular location">
    <subcellularLocation>
        <location evidence="1">Membrane</location>
        <topology evidence="1">Multi-pass membrane protein</topology>
    </subcellularLocation>
</comment>
<evidence type="ECO:0000256" key="1">
    <source>
        <dbReference type="ARBA" id="ARBA00004141"/>
    </source>
</evidence>
<feature type="transmembrane region" description="Helical" evidence="5">
    <location>
        <begin position="98"/>
        <end position="116"/>
    </location>
</feature>
<dbReference type="InterPro" id="IPR011547">
    <property type="entry name" value="SLC26A/SulP_dom"/>
</dbReference>
<gene>
    <name evidence="7" type="ORF">ADEAN_000544700</name>
</gene>
<dbReference type="Pfam" id="PF00916">
    <property type="entry name" value="Sulfate_transp"/>
    <property type="match status" value="1"/>
</dbReference>
<keyword evidence="3 5" id="KW-1133">Transmembrane helix</keyword>
<keyword evidence="8" id="KW-1185">Reference proteome</keyword>
<accession>A0A7G2CG72</accession>
<evidence type="ECO:0000256" key="5">
    <source>
        <dbReference type="SAM" id="Phobius"/>
    </source>
</evidence>
<feature type="transmembrane region" description="Helical" evidence="5">
    <location>
        <begin position="72"/>
        <end position="92"/>
    </location>
</feature>
<evidence type="ECO:0000256" key="3">
    <source>
        <dbReference type="ARBA" id="ARBA00022989"/>
    </source>
</evidence>
<protein>
    <submittedName>
        <fullName evidence="7">Sulfate permease family, putative</fullName>
    </submittedName>
</protein>
<reference evidence="7 8" key="1">
    <citation type="submission" date="2020-08" db="EMBL/GenBank/DDBJ databases">
        <authorList>
            <person name="Newling K."/>
            <person name="Davey J."/>
            <person name="Forrester S."/>
        </authorList>
    </citation>
    <scope>NUCLEOTIDE SEQUENCE [LARGE SCALE GENOMIC DNA]</scope>
    <source>
        <strain evidence="8">Crithidia deanei Carvalho (ATCC PRA-265)</strain>
    </source>
</reference>
<evidence type="ECO:0000256" key="4">
    <source>
        <dbReference type="ARBA" id="ARBA00023136"/>
    </source>
</evidence>
<dbReference type="EMBL" id="LR877154">
    <property type="protein sequence ID" value="CAD2217961.1"/>
    <property type="molecule type" value="Genomic_DNA"/>
</dbReference>
<evidence type="ECO:0000259" key="6">
    <source>
        <dbReference type="Pfam" id="PF00916"/>
    </source>
</evidence>
<dbReference type="GO" id="GO:0016020">
    <property type="term" value="C:membrane"/>
    <property type="evidence" value="ECO:0007669"/>
    <property type="project" value="UniProtKB-SubCell"/>
</dbReference>
<dbReference type="VEuPathDB" id="TriTrypDB:ADEAN_000544700"/>